<reference evidence="8" key="1">
    <citation type="journal article" date="2020" name="Stud. Mycol.">
        <title>101 Dothideomycetes genomes: a test case for predicting lifestyles and emergence of pathogens.</title>
        <authorList>
            <person name="Haridas S."/>
            <person name="Albert R."/>
            <person name="Binder M."/>
            <person name="Bloem J."/>
            <person name="Labutti K."/>
            <person name="Salamov A."/>
            <person name="Andreopoulos B."/>
            <person name="Baker S."/>
            <person name="Barry K."/>
            <person name="Bills G."/>
            <person name="Bluhm B."/>
            <person name="Cannon C."/>
            <person name="Castanera R."/>
            <person name="Culley D."/>
            <person name="Daum C."/>
            <person name="Ezra D."/>
            <person name="Gonzalez J."/>
            <person name="Henrissat B."/>
            <person name="Kuo A."/>
            <person name="Liang C."/>
            <person name="Lipzen A."/>
            <person name="Lutzoni F."/>
            <person name="Magnuson J."/>
            <person name="Mondo S."/>
            <person name="Nolan M."/>
            <person name="Ohm R."/>
            <person name="Pangilinan J."/>
            <person name="Park H.-J."/>
            <person name="Ramirez L."/>
            <person name="Alfaro M."/>
            <person name="Sun H."/>
            <person name="Tritt A."/>
            <person name="Yoshinaga Y."/>
            <person name="Zwiers L.-H."/>
            <person name="Turgeon B."/>
            <person name="Goodwin S."/>
            <person name="Spatafora J."/>
            <person name="Crous P."/>
            <person name="Grigoriev I."/>
        </authorList>
    </citation>
    <scope>NUCLEOTIDE SEQUENCE</scope>
    <source>
        <strain evidence="8">CBS 115976</strain>
    </source>
</reference>
<proteinExistence type="predicted"/>
<keyword evidence="3" id="KW-0808">Transferase</keyword>
<evidence type="ECO:0000313" key="8">
    <source>
        <dbReference type="EMBL" id="KAF2674656.1"/>
    </source>
</evidence>
<dbReference type="InterPro" id="IPR000569">
    <property type="entry name" value="HECT_dom"/>
</dbReference>
<dbReference type="PROSITE" id="PS50237">
    <property type="entry name" value="HECT"/>
    <property type="match status" value="1"/>
</dbReference>
<feature type="compositionally biased region" description="Polar residues" evidence="6">
    <location>
        <begin position="217"/>
        <end position="231"/>
    </location>
</feature>
<dbReference type="Gene3D" id="3.30.2160.10">
    <property type="entry name" value="Hect, E3 ligase catalytic domain"/>
    <property type="match status" value="1"/>
</dbReference>
<dbReference type="AlphaFoldDB" id="A0A6A6USC4"/>
<evidence type="ECO:0000256" key="4">
    <source>
        <dbReference type="ARBA" id="ARBA00022786"/>
    </source>
</evidence>
<feature type="region of interest" description="Disordered" evidence="6">
    <location>
        <begin position="395"/>
        <end position="417"/>
    </location>
</feature>
<evidence type="ECO:0000256" key="6">
    <source>
        <dbReference type="SAM" id="MobiDB-lite"/>
    </source>
</evidence>
<feature type="compositionally biased region" description="Polar residues" evidence="6">
    <location>
        <begin position="530"/>
        <end position="551"/>
    </location>
</feature>
<organism evidence="8 9">
    <name type="scientific">Microthyrium microscopicum</name>
    <dbReference type="NCBI Taxonomy" id="703497"/>
    <lineage>
        <taxon>Eukaryota</taxon>
        <taxon>Fungi</taxon>
        <taxon>Dikarya</taxon>
        <taxon>Ascomycota</taxon>
        <taxon>Pezizomycotina</taxon>
        <taxon>Dothideomycetes</taxon>
        <taxon>Dothideomycetes incertae sedis</taxon>
        <taxon>Microthyriales</taxon>
        <taxon>Microthyriaceae</taxon>
        <taxon>Microthyrium</taxon>
    </lineage>
</organism>
<dbReference type="Gene3D" id="3.30.2410.10">
    <property type="entry name" value="Hect, E3 ligase catalytic domain"/>
    <property type="match status" value="1"/>
</dbReference>
<keyword evidence="9" id="KW-1185">Reference proteome</keyword>
<keyword evidence="4 5" id="KW-0833">Ubl conjugation pathway</keyword>
<dbReference type="FunFam" id="3.30.2160.10:FF:000004">
    <property type="entry name" value="probable E3 ubiquitin-protein ligase HERC4 isoform X1"/>
    <property type="match status" value="1"/>
</dbReference>
<dbReference type="EC" id="2.3.2.26" evidence="2"/>
<protein>
    <recommendedName>
        <fullName evidence="2">HECT-type E3 ubiquitin transferase</fullName>
        <ecNumber evidence="2">2.3.2.26</ecNumber>
    </recommendedName>
</protein>
<comment type="catalytic activity">
    <reaction evidence="1">
        <text>S-ubiquitinyl-[E2 ubiquitin-conjugating enzyme]-L-cysteine + [acceptor protein]-L-lysine = [E2 ubiquitin-conjugating enzyme]-L-cysteine + N(6)-ubiquitinyl-[acceptor protein]-L-lysine.</text>
        <dbReference type="EC" id="2.3.2.26"/>
    </reaction>
</comment>
<evidence type="ECO:0000256" key="1">
    <source>
        <dbReference type="ARBA" id="ARBA00000885"/>
    </source>
</evidence>
<gene>
    <name evidence="8" type="ORF">BT63DRAFT_16591</name>
</gene>
<feature type="region of interest" description="Disordered" evidence="6">
    <location>
        <begin position="347"/>
        <end position="377"/>
    </location>
</feature>
<dbReference type="EMBL" id="MU004230">
    <property type="protein sequence ID" value="KAF2674656.1"/>
    <property type="molecule type" value="Genomic_DNA"/>
</dbReference>
<feature type="region of interest" description="Disordered" evidence="6">
    <location>
        <begin position="208"/>
        <end position="312"/>
    </location>
</feature>
<sequence>MPSLALGKLLSSGGSKANTAQDGATKKTRGRSSSDKRRHENSQPASHLPTPPVIDRTTSDSYFTTAKRRTTAFGDNVFSETDDYGFPVVEYSHSPTETEIVPEPSRPLIKGKCRTCSKAFQTGSTSTWRCDQCSTINNLKTPTQRSDHERNLRPLSISRAQDVLDHSITDGLKRMDERKSESIAVGPNTNRLAPGRANLDIIARQSMLIPPPKGPLQLNQRRGSAPDTSRPSVIFQGTPPNGQAKRSNRRNSPGPLALNGLNPPRRGDSSPLPSPARLTTNLPPLPPAWSMNTSTPSPKANDHIQSRRARPDPLRESFRPLFDYLMENFRRNNLNGSFSTIRRHHNGRSANEHPARHVSKVSQEIRSTTPPPKISQMDHKDLMIGDVYDVATSLVTERSSPSKKQSTGDTNGPKYVSQGSPHIDWRLLQKWYDVILNSGSKSNEPTELKNTKSDAGKFEKDQASRHAQIIEDLRFHIRSTVLDLAEQVLVSPQEPPEETEDIRYLLILMANPLLLSPNDYPVRGSRRTRSATLPNSNNSPGKSRQQNSPPRNGSKALWNPSKRSRVLSLILGSIANLPLECHTYITGWLSRYPEDLFRKHADMILEFINERVSLRYNSTREHRKDKKSANYNGIPTSQMFNDMLQTEFVPTKASRSQDWQLRAACKVLQLFVRANDHFHAKSISSKPYSNGPSSTKRRPSVKQLISTEHFYNSQLDSEERFNPRRDFDEWEKKEEGLHLSQYPFLLTLGTKIQILEFDARKKMASKARQEFFDSILRNTSADKYFHLNIRRKCIIEDSLQRISEAISSSEEEAKKALKVHFEGEDGIDAGGLRKEWFLLLVKELLDPDVGLFLYNEETNFCYFNPSSLESSEQYQLVGAVLGLAIYNFTILDVPFPPFLFRKLAAAAPQGMGAEIHQGWRPTWRPDIGDLAQYDPALARNLQQILDYDGNVAEDIGAYFQIDTVNYGKIQQVSLGPGGENRVVNKKNREEYVDLYVDYLLDKAVRRQFEPFARGFFNVCGGNALSLFRGEEIELLIRGSGELDFNILRGTAVYENWKDDDTDKDITKGDEVETRFPVVKWFWELMELSEVDDQRRVLRWITGSDRIPAAGSLTIRIQCLGTEDDRLPQARTCFNMLQLWNYSSRRSFIRKFWYAVVESEGFGLK</sequence>
<feature type="compositionally biased region" description="Polar residues" evidence="6">
    <location>
        <begin position="395"/>
        <end position="410"/>
    </location>
</feature>
<feature type="compositionally biased region" description="Low complexity" evidence="6">
    <location>
        <begin position="1"/>
        <end position="17"/>
    </location>
</feature>
<dbReference type="Pfam" id="PF00632">
    <property type="entry name" value="HECT"/>
    <property type="match status" value="1"/>
</dbReference>
<dbReference type="SUPFAM" id="SSF56204">
    <property type="entry name" value="Hect, E3 ligase catalytic domain"/>
    <property type="match status" value="1"/>
</dbReference>
<dbReference type="Proteomes" id="UP000799302">
    <property type="component" value="Unassembled WGS sequence"/>
</dbReference>
<feature type="domain" description="HECT" evidence="7">
    <location>
        <begin position="809"/>
        <end position="1164"/>
    </location>
</feature>
<dbReference type="PANTHER" id="PTHR45700">
    <property type="entry name" value="UBIQUITIN-PROTEIN LIGASE E3C"/>
    <property type="match status" value="1"/>
</dbReference>
<dbReference type="InterPro" id="IPR035983">
    <property type="entry name" value="Hect_E3_ubiquitin_ligase"/>
</dbReference>
<dbReference type="CDD" id="cd00078">
    <property type="entry name" value="HECTc"/>
    <property type="match status" value="1"/>
</dbReference>
<evidence type="ECO:0000313" key="9">
    <source>
        <dbReference type="Proteomes" id="UP000799302"/>
    </source>
</evidence>
<feature type="region of interest" description="Disordered" evidence="6">
    <location>
        <begin position="439"/>
        <end position="459"/>
    </location>
</feature>
<dbReference type="GO" id="GO:0000209">
    <property type="term" value="P:protein polyubiquitination"/>
    <property type="evidence" value="ECO:0007669"/>
    <property type="project" value="InterPro"/>
</dbReference>
<feature type="active site" description="Glycyl thioester intermediate" evidence="5">
    <location>
        <position position="1132"/>
    </location>
</feature>
<feature type="compositionally biased region" description="Low complexity" evidence="6">
    <location>
        <begin position="253"/>
        <end position="264"/>
    </location>
</feature>
<evidence type="ECO:0000256" key="2">
    <source>
        <dbReference type="ARBA" id="ARBA00012485"/>
    </source>
</evidence>
<evidence type="ECO:0000256" key="3">
    <source>
        <dbReference type="ARBA" id="ARBA00022679"/>
    </source>
</evidence>
<dbReference type="OrthoDB" id="8068875at2759"/>
<evidence type="ECO:0000259" key="7">
    <source>
        <dbReference type="PROSITE" id="PS50237"/>
    </source>
</evidence>
<feature type="compositionally biased region" description="Basic and acidic residues" evidence="6">
    <location>
        <begin position="300"/>
        <end position="312"/>
    </location>
</feature>
<name>A0A6A6USC4_9PEZI</name>
<dbReference type="Gene3D" id="3.90.1750.10">
    <property type="entry name" value="Hect, E3 ligase catalytic domains"/>
    <property type="match status" value="1"/>
</dbReference>
<feature type="compositionally biased region" description="Basic and acidic residues" evidence="6">
    <location>
        <begin position="444"/>
        <end position="459"/>
    </location>
</feature>
<feature type="region of interest" description="Disordered" evidence="6">
    <location>
        <begin position="1"/>
        <end position="59"/>
    </location>
</feature>
<evidence type="ECO:0000256" key="5">
    <source>
        <dbReference type="PROSITE-ProRule" id="PRU00104"/>
    </source>
</evidence>
<feature type="region of interest" description="Disordered" evidence="6">
    <location>
        <begin position="519"/>
        <end position="558"/>
    </location>
</feature>
<dbReference type="PANTHER" id="PTHR45700:SF8">
    <property type="entry name" value="HECT-TYPE E3 UBIQUITIN TRANSFERASE"/>
    <property type="match status" value="1"/>
</dbReference>
<accession>A0A6A6USC4</accession>
<dbReference type="InterPro" id="IPR044611">
    <property type="entry name" value="E3A/B/C-like"/>
</dbReference>
<feature type="compositionally biased region" description="Basic and acidic residues" evidence="6">
    <location>
        <begin position="32"/>
        <end position="41"/>
    </location>
</feature>
<dbReference type="GO" id="GO:0061630">
    <property type="term" value="F:ubiquitin protein ligase activity"/>
    <property type="evidence" value="ECO:0007669"/>
    <property type="project" value="UniProtKB-EC"/>
</dbReference>
<dbReference type="SMART" id="SM00119">
    <property type="entry name" value="HECTc"/>
    <property type="match status" value="1"/>
</dbReference>